<proteinExistence type="predicted"/>
<organism evidence="1 2">
    <name type="scientific">Amphibalanus amphitrite</name>
    <name type="common">Striped barnacle</name>
    <name type="synonym">Balanus amphitrite</name>
    <dbReference type="NCBI Taxonomy" id="1232801"/>
    <lineage>
        <taxon>Eukaryota</taxon>
        <taxon>Metazoa</taxon>
        <taxon>Ecdysozoa</taxon>
        <taxon>Arthropoda</taxon>
        <taxon>Crustacea</taxon>
        <taxon>Multicrustacea</taxon>
        <taxon>Cirripedia</taxon>
        <taxon>Thoracica</taxon>
        <taxon>Thoracicalcarea</taxon>
        <taxon>Balanomorpha</taxon>
        <taxon>Balanoidea</taxon>
        <taxon>Balanidae</taxon>
        <taxon>Amphibalaninae</taxon>
        <taxon>Amphibalanus</taxon>
    </lineage>
</organism>
<reference evidence="1 2" key="1">
    <citation type="submission" date="2019-07" db="EMBL/GenBank/DDBJ databases">
        <title>Draft genome assembly of a fouling barnacle, Amphibalanus amphitrite (Darwin, 1854): The first reference genome for Thecostraca.</title>
        <authorList>
            <person name="Kim W."/>
        </authorList>
    </citation>
    <scope>NUCLEOTIDE SEQUENCE [LARGE SCALE GENOMIC DNA]</scope>
    <source>
        <strain evidence="1">SNU_AA5</strain>
        <tissue evidence="1">Soma without cirri and trophi</tissue>
    </source>
</reference>
<name>A0A6A4X5S5_AMPAM</name>
<keyword evidence="2" id="KW-1185">Reference proteome</keyword>
<dbReference type="EMBL" id="VIIS01000384">
    <property type="protein sequence ID" value="KAF0309632.1"/>
    <property type="molecule type" value="Genomic_DNA"/>
</dbReference>
<evidence type="ECO:0000313" key="1">
    <source>
        <dbReference type="EMBL" id="KAF0309632.1"/>
    </source>
</evidence>
<protein>
    <submittedName>
        <fullName evidence="1">Uncharacterized protein</fullName>
    </submittedName>
</protein>
<comment type="caution">
    <text evidence="1">The sequence shown here is derived from an EMBL/GenBank/DDBJ whole genome shotgun (WGS) entry which is preliminary data.</text>
</comment>
<sequence>MGIERAFVIVGAKLKLSQARLVLVNISATWLIDHRSAYRASAAGESGIIQIARATLAAPQPLRLPLTAHDEQAIWSGLDASIGRSAGLRLENGRMADDFRRVREEMEESR</sequence>
<accession>A0A6A4X5S5</accession>
<evidence type="ECO:0000313" key="2">
    <source>
        <dbReference type="Proteomes" id="UP000440578"/>
    </source>
</evidence>
<dbReference type="Proteomes" id="UP000440578">
    <property type="component" value="Unassembled WGS sequence"/>
</dbReference>
<dbReference type="AlphaFoldDB" id="A0A6A4X5S5"/>
<gene>
    <name evidence="1" type="ORF">FJT64_019266</name>
</gene>